<accession>A0A6M3JPR6</accession>
<dbReference type="AlphaFoldDB" id="A0A6M3JPR6"/>
<protein>
    <submittedName>
        <fullName evidence="1">Putative tail protein</fullName>
    </submittedName>
</protein>
<dbReference type="InterPro" id="IPR010064">
    <property type="entry name" value="HK97-gp10_tail"/>
</dbReference>
<name>A0A6M3JPR6_9ZZZZ</name>
<dbReference type="Pfam" id="PF04883">
    <property type="entry name" value="HK97-gp10_like"/>
    <property type="match status" value="1"/>
</dbReference>
<gene>
    <name evidence="1" type="ORF">MM415A03558_0008</name>
</gene>
<sequence length="164" mass="18407">MTQGDTRIVLIGGAALEKALKNLDFLKGPANDMIDGVAETLRRNAMQGSPVDTGRLKTSWVIDWHKKSGYKTGAVVGSNMPYARYVEEGTKPHWPPLKALQPWASRHGFGRGMRGAWLVARRIAMKGTRATRFFEKGREATQPYIDRAMKHLLSEAKRRFGNIR</sequence>
<proteinExistence type="predicted"/>
<reference evidence="1" key="1">
    <citation type="submission" date="2020-03" db="EMBL/GenBank/DDBJ databases">
        <title>The deep terrestrial virosphere.</title>
        <authorList>
            <person name="Holmfeldt K."/>
            <person name="Nilsson E."/>
            <person name="Simone D."/>
            <person name="Lopez-Fernandez M."/>
            <person name="Wu X."/>
            <person name="de Brujin I."/>
            <person name="Lundin D."/>
            <person name="Andersson A."/>
            <person name="Bertilsson S."/>
            <person name="Dopson M."/>
        </authorList>
    </citation>
    <scope>NUCLEOTIDE SEQUENCE</scope>
    <source>
        <strain evidence="1">MM415A03558</strain>
    </source>
</reference>
<evidence type="ECO:0000313" key="1">
    <source>
        <dbReference type="EMBL" id="QJA70807.1"/>
    </source>
</evidence>
<organism evidence="1">
    <name type="scientific">viral metagenome</name>
    <dbReference type="NCBI Taxonomy" id="1070528"/>
    <lineage>
        <taxon>unclassified sequences</taxon>
        <taxon>metagenomes</taxon>
        <taxon>organismal metagenomes</taxon>
    </lineage>
</organism>
<dbReference type="EMBL" id="MT141822">
    <property type="protein sequence ID" value="QJA70807.1"/>
    <property type="molecule type" value="Genomic_DNA"/>
</dbReference>